<accession>A0ABT0M044</accession>
<evidence type="ECO:0000256" key="1">
    <source>
        <dbReference type="ARBA" id="ARBA00022679"/>
    </source>
</evidence>
<evidence type="ECO:0000259" key="3">
    <source>
        <dbReference type="Pfam" id="PF13439"/>
    </source>
</evidence>
<evidence type="ECO:0000313" key="4">
    <source>
        <dbReference type="EMBL" id="MCL1628237.1"/>
    </source>
</evidence>
<gene>
    <name evidence="4" type="ORF">M3N55_05795</name>
</gene>
<comment type="caution">
    <text evidence="4">The sequence shown here is derived from an EMBL/GenBank/DDBJ whole genome shotgun (WGS) entry which is preliminary data.</text>
</comment>
<keyword evidence="5" id="KW-1185">Reference proteome</keyword>
<proteinExistence type="predicted"/>
<dbReference type="EMBL" id="JALZWP010000004">
    <property type="protein sequence ID" value="MCL1628237.1"/>
    <property type="molecule type" value="Genomic_DNA"/>
</dbReference>
<dbReference type="PANTHER" id="PTHR46401:SF2">
    <property type="entry name" value="GLYCOSYLTRANSFERASE WBBK-RELATED"/>
    <property type="match status" value="1"/>
</dbReference>
<dbReference type="Pfam" id="PF00534">
    <property type="entry name" value="Glycos_transf_1"/>
    <property type="match status" value="1"/>
</dbReference>
<dbReference type="SUPFAM" id="SSF53756">
    <property type="entry name" value="UDP-Glycosyltransferase/glycogen phosphorylase"/>
    <property type="match status" value="1"/>
</dbReference>
<reference evidence="4 5" key="1">
    <citation type="submission" date="2022-05" db="EMBL/GenBank/DDBJ databases">
        <title>Seasonal and diel survey of microbial diversity of the Tyrrhenian coast.</title>
        <authorList>
            <person name="Gattoni G."/>
            <person name="Corral P."/>
        </authorList>
    </citation>
    <scope>NUCLEOTIDE SEQUENCE [LARGE SCALE GENOMIC DNA]</scope>
    <source>
        <strain evidence="4 5">V10</strain>
    </source>
</reference>
<dbReference type="Gene3D" id="3.40.50.2000">
    <property type="entry name" value="Glycogen Phosphorylase B"/>
    <property type="match status" value="2"/>
</dbReference>
<organism evidence="4 5">
    <name type="scientific">Roseinatronobacter domitianus</name>
    <dbReference type="NCBI Taxonomy" id="2940293"/>
    <lineage>
        <taxon>Bacteria</taxon>
        <taxon>Pseudomonadati</taxon>
        <taxon>Pseudomonadota</taxon>
        <taxon>Alphaproteobacteria</taxon>
        <taxon>Rhodobacterales</taxon>
        <taxon>Paracoccaceae</taxon>
        <taxon>Roseinatronobacter</taxon>
    </lineage>
</organism>
<dbReference type="CDD" id="cd03801">
    <property type="entry name" value="GT4_PimA-like"/>
    <property type="match status" value="1"/>
</dbReference>
<feature type="domain" description="Glycosyl transferase family 1" evidence="2">
    <location>
        <begin position="162"/>
        <end position="320"/>
    </location>
</feature>
<dbReference type="Pfam" id="PF13439">
    <property type="entry name" value="Glyco_transf_4"/>
    <property type="match status" value="1"/>
</dbReference>
<dbReference type="RefSeq" id="WP_249057306.1">
    <property type="nucleotide sequence ID" value="NZ_JALZWP010000004.1"/>
</dbReference>
<sequence length="347" mass="36466">MQLVFAIPGDLDARTGGTLYDRKVVDALRRAGHDVTLLALPGDWPDQSHAQETEALARLNALPDNCPVVIDGLAYGALSAAVIRNPLVAMVHHPLALEPGLTPDAAARLHAREQANLAKAAQVVVPSAHVGGLLSTHFDMDAARVHVAHPGFDAAHPAPGTVTEGPPLILSVGLVCHRKGHDVLLRALGAITDLDWRAVIVGRLHEPGHVAELHKLHDILGLAERVTLAGELDAAELSALYAQASLFALATRYEGYGMVLSEAQQHGLPVISCDTGAVPEALDGSGLLAPPDDAPAFAAHLRAVLRDADLRARLRAQSRARAARLPTWDDAARVMAQAVAAAQPVQG</sequence>
<name>A0ABT0M044_9RHOB</name>
<dbReference type="InterPro" id="IPR028098">
    <property type="entry name" value="Glyco_trans_4-like_N"/>
</dbReference>
<dbReference type="Proteomes" id="UP001202550">
    <property type="component" value="Unassembled WGS sequence"/>
</dbReference>
<protein>
    <submittedName>
        <fullName evidence="4">Glycosyltransferase family 4 protein</fullName>
    </submittedName>
</protein>
<feature type="domain" description="Glycosyltransferase subfamily 4-like N-terminal" evidence="3">
    <location>
        <begin position="74"/>
        <end position="154"/>
    </location>
</feature>
<dbReference type="PANTHER" id="PTHR46401">
    <property type="entry name" value="GLYCOSYLTRANSFERASE WBBK-RELATED"/>
    <property type="match status" value="1"/>
</dbReference>
<evidence type="ECO:0000313" key="5">
    <source>
        <dbReference type="Proteomes" id="UP001202550"/>
    </source>
</evidence>
<dbReference type="InterPro" id="IPR001296">
    <property type="entry name" value="Glyco_trans_1"/>
</dbReference>
<keyword evidence="1" id="KW-0808">Transferase</keyword>
<evidence type="ECO:0000259" key="2">
    <source>
        <dbReference type="Pfam" id="PF00534"/>
    </source>
</evidence>